<evidence type="ECO:0000313" key="2">
    <source>
        <dbReference type="Proteomes" id="UP000320593"/>
    </source>
</evidence>
<dbReference type="PANTHER" id="PTHR38767:SF1">
    <property type="entry name" value="DNA POLYMERASE III SUBUNIT CHI"/>
    <property type="match status" value="1"/>
</dbReference>
<dbReference type="OrthoDB" id="9795973at2"/>
<dbReference type="EMBL" id="VLLF01000001">
    <property type="protein sequence ID" value="TWI93232.1"/>
    <property type="molecule type" value="Genomic_DNA"/>
</dbReference>
<dbReference type="GO" id="GO:0006260">
    <property type="term" value="P:DNA replication"/>
    <property type="evidence" value="ECO:0007669"/>
    <property type="project" value="InterPro"/>
</dbReference>
<dbReference type="GO" id="GO:0003677">
    <property type="term" value="F:DNA binding"/>
    <property type="evidence" value="ECO:0007669"/>
    <property type="project" value="InterPro"/>
</dbReference>
<dbReference type="AlphaFoldDB" id="A0A562TI18"/>
<dbReference type="GO" id="GO:0032298">
    <property type="term" value="P:positive regulation of DNA-templated DNA replication initiation"/>
    <property type="evidence" value="ECO:0007669"/>
    <property type="project" value="TreeGrafter"/>
</dbReference>
<dbReference type="PANTHER" id="PTHR38767">
    <property type="entry name" value="DNA POLYMERASE III SUBUNIT CHI"/>
    <property type="match status" value="1"/>
</dbReference>
<dbReference type="Gene3D" id="3.40.50.10110">
    <property type="entry name" value="DNA polymerase III subunit chi"/>
    <property type="match status" value="1"/>
</dbReference>
<proteinExistence type="predicted"/>
<dbReference type="GO" id="GO:0003887">
    <property type="term" value="F:DNA-directed DNA polymerase activity"/>
    <property type="evidence" value="ECO:0007669"/>
    <property type="project" value="InterPro"/>
</dbReference>
<reference evidence="1 2" key="1">
    <citation type="submission" date="2019-07" db="EMBL/GenBank/DDBJ databases">
        <title>Genomic Encyclopedia of Archaeal and Bacterial Type Strains, Phase II (KMG-II): from individual species to whole genera.</title>
        <authorList>
            <person name="Goeker M."/>
        </authorList>
    </citation>
    <scope>NUCLEOTIDE SEQUENCE [LARGE SCALE GENOMIC DNA]</scope>
    <source>
        <strain evidence="1 2">ATCC BAA-252</strain>
    </source>
</reference>
<comment type="caution">
    <text evidence="1">The sequence shown here is derived from an EMBL/GenBank/DDBJ whole genome shotgun (WGS) entry which is preliminary data.</text>
</comment>
<evidence type="ECO:0000313" key="1">
    <source>
        <dbReference type="EMBL" id="TWI93232.1"/>
    </source>
</evidence>
<name>A0A562TI18_9HYPH</name>
<protein>
    <submittedName>
        <fullName evidence="1">DNA polymerase III chi subunit</fullName>
    </submittedName>
</protein>
<dbReference type="RefSeq" id="WP_145340716.1">
    <property type="nucleotide sequence ID" value="NZ_SMLY01000051.1"/>
</dbReference>
<dbReference type="NCBIfam" id="NF004347">
    <property type="entry name" value="PRK05728.1-4"/>
    <property type="match status" value="1"/>
</dbReference>
<sequence>MAVEVVFYHLLHKPLEAALPQLLAKCLERDWKVVVQTGSAERCAALDSHLWTYVDDSFLPHGTAADGYAEHQPIYLTFEQDNPNAADVRFMVDRADPPPLGGYKRAIFMFDGRDEEAVAEARMRWKAAKGEGFELAYWQQTEAGGWEKKA</sequence>
<organism evidence="1 2">
    <name type="scientific">Roseibium hamelinense</name>
    <dbReference type="NCBI Taxonomy" id="150831"/>
    <lineage>
        <taxon>Bacteria</taxon>
        <taxon>Pseudomonadati</taxon>
        <taxon>Pseudomonadota</taxon>
        <taxon>Alphaproteobacteria</taxon>
        <taxon>Hyphomicrobiales</taxon>
        <taxon>Stappiaceae</taxon>
        <taxon>Roseibium</taxon>
    </lineage>
</organism>
<dbReference type="InterPro" id="IPR007459">
    <property type="entry name" value="DNA_pol3_chi"/>
</dbReference>
<accession>A0A562TI18</accession>
<keyword evidence="2" id="KW-1185">Reference proteome</keyword>
<gene>
    <name evidence="1" type="ORF">JM93_00787</name>
</gene>
<dbReference type="Pfam" id="PF04364">
    <property type="entry name" value="DNA_pol3_chi"/>
    <property type="match status" value="1"/>
</dbReference>
<dbReference type="SUPFAM" id="SSF102400">
    <property type="entry name" value="DNA polymerase III chi subunit"/>
    <property type="match status" value="1"/>
</dbReference>
<dbReference type="Proteomes" id="UP000320593">
    <property type="component" value="Unassembled WGS sequence"/>
</dbReference>
<dbReference type="InterPro" id="IPR036768">
    <property type="entry name" value="PolIII_chi_sf"/>
</dbReference>